<keyword evidence="6" id="KW-0479">Metal-binding</keyword>
<evidence type="ECO:0000256" key="2">
    <source>
        <dbReference type="ARBA" id="ARBA00005135"/>
    </source>
</evidence>
<sequence>MKKTIAAFFDIDGTLYREGLITEIFKKLIKSEIIEPERWYNDVRDYYIKWDKRLGNYDDYLIKMADIYIEAVKGLHKTQIEFIAKKVIKEKGDRVYTYTRDMIAWHKAQGHTVITISGSPKELVREMAIKHGFDDFIGTEYILDDNQNYTGEIVPMWDSVNKSKAIQHFIDKYNIDLSESYAYGDTAGDFSMLKSVKHPTAINPTKELINKLLEDTKTREKIKIIVERKDVVYKLDANSIDV</sequence>
<gene>
    <name evidence="12" type="ORF">OXH55_00235</name>
</gene>
<dbReference type="InterPro" id="IPR036412">
    <property type="entry name" value="HAD-like_sf"/>
</dbReference>
<comment type="similarity">
    <text evidence="3">Belongs to the HAD-like hydrolase superfamily. SerB family.</text>
</comment>
<evidence type="ECO:0000256" key="8">
    <source>
        <dbReference type="ARBA" id="ARBA00022842"/>
    </source>
</evidence>
<dbReference type="RefSeq" id="WP_268047397.1">
    <property type="nucleotide sequence ID" value="NZ_JAPQES010000001.1"/>
</dbReference>
<protein>
    <recommendedName>
        <fullName evidence="4">phosphoserine phosphatase</fullName>
        <ecNumber evidence="4">3.1.3.3</ecNumber>
    </recommendedName>
</protein>
<keyword evidence="7 12" id="KW-0378">Hydrolase</keyword>
<keyword evidence="5" id="KW-0028">Amino-acid biosynthesis</keyword>
<evidence type="ECO:0000313" key="13">
    <source>
        <dbReference type="Proteomes" id="UP001079657"/>
    </source>
</evidence>
<dbReference type="Pfam" id="PF12710">
    <property type="entry name" value="HAD"/>
    <property type="match status" value="1"/>
</dbReference>
<keyword evidence="8" id="KW-0460">Magnesium</keyword>
<dbReference type="Gene3D" id="3.40.50.1000">
    <property type="entry name" value="HAD superfamily/HAD-like"/>
    <property type="match status" value="1"/>
</dbReference>
<evidence type="ECO:0000256" key="7">
    <source>
        <dbReference type="ARBA" id="ARBA00022801"/>
    </source>
</evidence>
<dbReference type="NCBIfam" id="TIGR01488">
    <property type="entry name" value="HAD-SF-IB"/>
    <property type="match status" value="1"/>
</dbReference>
<comment type="catalytic activity">
    <reaction evidence="11">
        <text>O-phospho-D-serine + H2O = D-serine + phosphate</text>
        <dbReference type="Rhea" id="RHEA:24873"/>
        <dbReference type="ChEBI" id="CHEBI:15377"/>
        <dbReference type="ChEBI" id="CHEBI:35247"/>
        <dbReference type="ChEBI" id="CHEBI:43474"/>
        <dbReference type="ChEBI" id="CHEBI:58680"/>
        <dbReference type="EC" id="3.1.3.3"/>
    </reaction>
</comment>
<dbReference type="PANTHER" id="PTHR43344">
    <property type="entry name" value="PHOSPHOSERINE PHOSPHATASE"/>
    <property type="match status" value="1"/>
</dbReference>
<dbReference type="PANTHER" id="PTHR43344:SF2">
    <property type="entry name" value="PHOSPHOSERINE PHOSPHATASE"/>
    <property type="match status" value="1"/>
</dbReference>
<dbReference type="GO" id="GO:0016787">
    <property type="term" value="F:hydrolase activity"/>
    <property type="evidence" value="ECO:0007669"/>
    <property type="project" value="UniProtKB-KW"/>
</dbReference>
<dbReference type="EMBL" id="JAPQES010000001">
    <property type="protein sequence ID" value="MCY6369071.1"/>
    <property type="molecule type" value="Genomic_DNA"/>
</dbReference>
<evidence type="ECO:0000256" key="5">
    <source>
        <dbReference type="ARBA" id="ARBA00022605"/>
    </source>
</evidence>
<comment type="catalytic activity">
    <reaction evidence="10">
        <text>O-phospho-L-serine + H2O = L-serine + phosphate</text>
        <dbReference type="Rhea" id="RHEA:21208"/>
        <dbReference type="ChEBI" id="CHEBI:15377"/>
        <dbReference type="ChEBI" id="CHEBI:33384"/>
        <dbReference type="ChEBI" id="CHEBI:43474"/>
        <dbReference type="ChEBI" id="CHEBI:57524"/>
        <dbReference type="EC" id="3.1.3.3"/>
    </reaction>
</comment>
<dbReference type="EC" id="3.1.3.3" evidence="4"/>
<keyword evidence="13" id="KW-1185">Reference proteome</keyword>
<organism evidence="12 13">
    <name type="scientific">Clostridium ganghwense</name>
    <dbReference type="NCBI Taxonomy" id="312089"/>
    <lineage>
        <taxon>Bacteria</taxon>
        <taxon>Bacillati</taxon>
        <taxon>Bacillota</taxon>
        <taxon>Clostridia</taxon>
        <taxon>Eubacteriales</taxon>
        <taxon>Clostridiaceae</taxon>
        <taxon>Clostridium</taxon>
    </lineage>
</organism>
<comment type="cofactor">
    <cofactor evidence="1">
        <name>Mg(2+)</name>
        <dbReference type="ChEBI" id="CHEBI:18420"/>
    </cofactor>
</comment>
<evidence type="ECO:0000256" key="10">
    <source>
        <dbReference type="ARBA" id="ARBA00048138"/>
    </source>
</evidence>
<evidence type="ECO:0000256" key="9">
    <source>
        <dbReference type="ARBA" id="ARBA00023299"/>
    </source>
</evidence>
<dbReference type="CDD" id="cd02612">
    <property type="entry name" value="HAD_PGPPase"/>
    <property type="match status" value="1"/>
</dbReference>
<evidence type="ECO:0000256" key="4">
    <source>
        <dbReference type="ARBA" id="ARBA00012640"/>
    </source>
</evidence>
<dbReference type="InterPro" id="IPR050582">
    <property type="entry name" value="HAD-like_SerB"/>
</dbReference>
<dbReference type="Proteomes" id="UP001079657">
    <property type="component" value="Unassembled WGS sequence"/>
</dbReference>
<evidence type="ECO:0000256" key="3">
    <source>
        <dbReference type="ARBA" id="ARBA00009184"/>
    </source>
</evidence>
<evidence type="ECO:0000256" key="6">
    <source>
        <dbReference type="ARBA" id="ARBA00022723"/>
    </source>
</evidence>
<proteinExistence type="inferred from homology"/>
<comment type="pathway">
    <text evidence="2">Amino-acid biosynthesis; L-serine biosynthesis; L-serine from 3-phospho-D-glycerate: step 3/3.</text>
</comment>
<keyword evidence="9" id="KW-0718">Serine biosynthesis</keyword>
<evidence type="ECO:0000256" key="11">
    <source>
        <dbReference type="ARBA" id="ARBA00048523"/>
    </source>
</evidence>
<dbReference type="InterPro" id="IPR006385">
    <property type="entry name" value="HAD_hydro_SerB1"/>
</dbReference>
<dbReference type="InterPro" id="IPR023214">
    <property type="entry name" value="HAD_sf"/>
</dbReference>
<evidence type="ECO:0000256" key="1">
    <source>
        <dbReference type="ARBA" id="ARBA00001946"/>
    </source>
</evidence>
<name>A0ABT4CLE6_9CLOT</name>
<comment type="caution">
    <text evidence="12">The sequence shown here is derived from an EMBL/GenBank/DDBJ whole genome shotgun (WGS) entry which is preliminary data.</text>
</comment>
<dbReference type="NCBIfam" id="TIGR01490">
    <property type="entry name" value="HAD-SF-IB-hyp1"/>
    <property type="match status" value="1"/>
</dbReference>
<reference evidence="12" key="1">
    <citation type="submission" date="2022-12" db="EMBL/GenBank/DDBJ databases">
        <authorList>
            <person name="Wang J."/>
        </authorList>
    </citation>
    <scope>NUCLEOTIDE SEQUENCE</scope>
    <source>
        <strain evidence="12">HY-42-06</strain>
    </source>
</reference>
<evidence type="ECO:0000313" key="12">
    <source>
        <dbReference type="EMBL" id="MCY6369071.1"/>
    </source>
</evidence>
<dbReference type="SUPFAM" id="SSF56784">
    <property type="entry name" value="HAD-like"/>
    <property type="match status" value="1"/>
</dbReference>
<accession>A0ABT4CLE6</accession>